<proteinExistence type="predicted"/>
<feature type="compositionally biased region" description="Basic and acidic residues" evidence="1">
    <location>
        <begin position="65"/>
        <end position="74"/>
    </location>
</feature>
<organism evidence="2">
    <name type="scientific">Cyprideis torosa</name>
    <dbReference type="NCBI Taxonomy" id="163714"/>
    <lineage>
        <taxon>Eukaryota</taxon>
        <taxon>Metazoa</taxon>
        <taxon>Ecdysozoa</taxon>
        <taxon>Arthropoda</taxon>
        <taxon>Crustacea</taxon>
        <taxon>Oligostraca</taxon>
        <taxon>Ostracoda</taxon>
        <taxon>Podocopa</taxon>
        <taxon>Podocopida</taxon>
        <taxon>Cytherocopina</taxon>
        <taxon>Cytheroidea</taxon>
        <taxon>Cytherideidae</taxon>
        <taxon>Cyprideis</taxon>
    </lineage>
</organism>
<name>A0A7R8ZQD9_9CRUS</name>
<accession>A0A7R8ZQD9</accession>
<dbReference type="AlphaFoldDB" id="A0A7R8ZQD9"/>
<protein>
    <submittedName>
        <fullName evidence="2">Uncharacterized protein</fullName>
    </submittedName>
</protein>
<dbReference type="EMBL" id="OB661239">
    <property type="protein sequence ID" value="CAD7227738.1"/>
    <property type="molecule type" value="Genomic_DNA"/>
</dbReference>
<feature type="compositionally biased region" description="Acidic residues" evidence="1">
    <location>
        <begin position="45"/>
        <end position="54"/>
    </location>
</feature>
<feature type="region of interest" description="Disordered" evidence="1">
    <location>
        <begin position="36"/>
        <end position="82"/>
    </location>
</feature>
<evidence type="ECO:0000256" key="1">
    <source>
        <dbReference type="SAM" id="MobiDB-lite"/>
    </source>
</evidence>
<reference evidence="2" key="1">
    <citation type="submission" date="2020-11" db="EMBL/GenBank/DDBJ databases">
        <authorList>
            <person name="Tran Van P."/>
        </authorList>
    </citation>
    <scope>NUCLEOTIDE SEQUENCE</scope>
</reference>
<evidence type="ECO:0000313" key="2">
    <source>
        <dbReference type="EMBL" id="CAD7227738.1"/>
    </source>
</evidence>
<gene>
    <name evidence="2" type="ORF">CTOB1V02_LOCUS5637</name>
</gene>
<sequence length="177" mass="20132">MLKKTKCCDEPCLKPCQPQQVVLRRKPKLDCEQLSEASIRRQEEEALGPDDDAEEKSSARGSRNRSTDPRKPDCSQRMGSPCTGVRPMLCTQQPTNVQTKQAECSQSQVLPNQFKVMMLRNPPLCNNYTFPPYNQTLPLPGYQQFLPRTFGPGGYPRPFHPHWAGTFQHHPQSVPPR</sequence>